<evidence type="ECO:0000313" key="2">
    <source>
        <dbReference type="EMBL" id="NMP32697.1"/>
    </source>
</evidence>
<dbReference type="Proteomes" id="UP000568664">
    <property type="component" value="Unassembled WGS sequence"/>
</dbReference>
<keyword evidence="3" id="KW-1185">Reference proteome</keyword>
<protein>
    <submittedName>
        <fullName evidence="2">VOC family protein</fullName>
    </submittedName>
</protein>
<reference evidence="2 3" key="1">
    <citation type="submission" date="2020-04" db="EMBL/GenBank/DDBJ databases">
        <title>Thalassotalea sp. M1531, isolated from the surface of marine red alga.</title>
        <authorList>
            <person name="Pang L."/>
            <person name="Lu D.-C."/>
        </authorList>
    </citation>
    <scope>NUCLEOTIDE SEQUENCE [LARGE SCALE GENOMIC DNA]</scope>
    <source>
        <strain evidence="2 3">M1531</strain>
    </source>
</reference>
<dbReference type="InterPro" id="IPR029068">
    <property type="entry name" value="Glyas_Bleomycin-R_OHBP_Dase"/>
</dbReference>
<evidence type="ECO:0000259" key="1">
    <source>
        <dbReference type="PROSITE" id="PS51819"/>
    </source>
</evidence>
<dbReference type="RefSeq" id="WP_169075999.1">
    <property type="nucleotide sequence ID" value="NZ_JABBXH010000004.1"/>
</dbReference>
<gene>
    <name evidence="2" type="ORF">HII17_14135</name>
</gene>
<dbReference type="InterPro" id="IPR004360">
    <property type="entry name" value="Glyas_Fos-R_dOase_dom"/>
</dbReference>
<evidence type="ECO:0000313" key="3">
    <source>
        <dbReference type="Proteomes" id="UP000568664"/>
    </source>
</evidence>
<accession>A0A7Y0LEH3</accession>
<dbReference type="Pfam" id="PF00903">
    <property type="entry name" value="Glyoxalase"/>
    <property type="match status" value="1"/>
</dbReference>
<dbReference type="EMBL" id="JABBXH010000004">
    <property type="protein sequence ID" value="NMP32697.1"/>
    <property type="molecule type" value="Genomic_DNA"/>
</dbReference>
<dbReference type="PANTHER" id="PTHR34109">
    <property type="entry name" value="BNAUNNG04460D PROTEIN-RELATED"/>
    <property type="match status" value="1"/>
</dbReference>
<proteinExistence type="predicted"/>
<comment type="caution">
    <text evidence="2">The sequence shown here is derived from an EMBL/GenBank/DDBJ whole genome shotgun (WGS) entry which is preliminary data.</text>
</comment>
<feature type="domain" description="VOC" evidence="1">
    <location>
        <begin position="9"/>
        <end position="134"/>
    </location>
</feature>
<dbReference type="PANTHER" id="PTHR34109:SF1">
    <property type="entry name" value="VOC DOMAIN-CONTAINING PROTEIN"/>
    <property type="match status" value="1"/>
</dbReference>
<dbReference type="InterPro" id="IPR037523">
    <property type="entry name" value="VOC_core"/>
</dbReference>
<organism evidence="2 3">
    <name type="scientific">Thalassotalea algicola</name>
    <dbReference type="NCBI Taxonomy" id="2716224"/>
    <lineage>
        <taxon>Bacteria</taxon>
        <taxon>Pseudomonadati</taxon>
        <taxon>Pseudomonadota</taxon>
        <taxon>Gammaproteobacteria</taxon>
        <taxon>Alteromonadales</taxon>
        <taxon>Colwelliaceae</taxon>
        <taxon>Thalassotalea</taxon>
    </lineage>
</organism>
<dbReference type="Gene3D" id="3.30.720.120">
    <property type="match status" value="1"/>
</dbReference>
<dbReference type="AlphaFoldDB" id="A0A7Y0LEH3"/>
<dbReference type="CDD" id="cd07246">
    <property type="entry name" value="VOC_like"/>
    <property type="match status" value="1"/>
</dbReference>
<sequence>MKVSAIPEGFHSITPYLVAKNAKQALVFYQQAFDATLVLVLSTPDDGIAHAEMKIGDSHFMLTDEYPDMGFLSPESLGGAGVSLMIYTEDVDKVFAQAKAVGAKELRPVVDQFYGDRAGTLQDPFGHVWTIATHIEDLSEQEINERMHDYFSENG</sequence>
<dbReference type="SUPFAM" id="SSF54593">
    <property type="entry name" value="Glyoxalase/Bleomycin resistance protein/Dihydroxybiphenyl dioxygenase"/>
    <property type="match status" value="1"/>
</dbReference>
<dbReference type="PROSITE" id="PS51819">
    <property type="entry name" value="VOC"/>
    <property type="match status" value="1"/>
</dbReference>
<dbReference type="Gene3D" id="3.30.720.110">
    <property type="match status" value="1"/>
</dbReference>
<name>A0A7Y0LEH3_9GAMM</name>